<keyword evidence="2 4" id="KW-0378">Hydrolase</keyword>
<evidence type="ECO:0000313" key="4">
    <source>
        <dbReference type="EMBL" id="MDV6373330.1"/>
    </source>
</evidence>
<protein>
    <submittedName>
        <fullName evidence="4">Alpha/beta hydrolase</fullName>
    </submittedName>
</protein>
<dbReference type="PRINTS" id="PR00793">
    <property type="entry name" value="PROAMNOPTASE"/>
</dbReference>
<sequence length="323" mass="35684">MSSDLPHSNSQDDFFEDGPFDGELGEGVYIERLNGADLYFEVAGDLESGETPLVFLHGGPGYNSYSFRELFGEYLERPVIYLDGRGSGRSGPLEDTEQGQETLDLDTLVADLEAVRDFLELEKIVPLGHGFGALTALEYARRHPAQTERVIVVGPWIHFPALALTLLSEASALRSVAVEDPAGAIRASTPEGEHPQVGDARVEAAFTLLNARDLLNAMEFMDAPSRMRLEFVDVESQLVGGGEVQEALVNQGMWEFEYPPFITEIRRPIYVIVGVQDRTSYPEQVQYLADLADADVTVLDTGHYPWLDDAEAFAEALEDALRR</sequence>
<feature type="domain" description="AB hydrolase-1" evidence="3">
    <location>
        <begin position="52"/>
        <end position="308"/>
    </location>
</feature>
<accession>A0ABU4DLM2</accession>
<dbReference type="InterPro" id="IPR002410">
    <property type="entry name" value="Peptidase_S33"/>
</dbReference>
<dbReference type="PANTHER" id="PTHR43798:SF27">
    <property type="entry name" value="HYDROLASE ALPHA_BETA HYDROLASE FOLD FAMILY"/>
    <property type="match status" value="1"/>
</dbReference>
<dbReference type="EMBL" id="JAPMIV010000002">
    <property type="protein sequence ID" value="MDV6373330.1"/>
    <property type="molecule type" value="Genomic_DNA"/>
</dbReference>
<dbReference type="Proteomes" id="UP001276150">
    <property type="component" value="Unassembled WGS sequence"/>
</dbReference>
<comment type="similarity">
    <text evidence="1">Belongs to the peptidase S33 family.</text>
</comment>
<organism evidence="4 5">
    <name type="scientific">Deinococcus arenicola</name>
    <dbReference type="NCBI Taxonomy" id="2994950"/>
    <lineage>
        <taxon>Bacteria</taxon>
        <taxon>Thermotogati</taxon>
        <taxon>Deinococcota</taxon>
        <taxon>Deinococci</taxon>
        <taxon>Deinococcales</taxon>
        <taxon>Deinococcaceae</taxon>
        <taxon>Deinococcus</taxon>
    </lineage>
</organism>
<proteinExistence type="inferred from homology"/>
<name>A0ABU4DLM2_9DEIO</name>
<dbReference type="InterPro" id="IPR050266">
    <property type="entry name" value="AB_hydrolase_sf"/>
</dbReference>
<dbReference type="RefSeq" id="WP_317638635.1">
    <property type="nucleotide sequence ID" value="NZ_JAPMIV010000002.1"/>
</dbReference>
<keyword evidence="5" id="KW-1185">Reference proteome</keyword>
<evidence type="ECO:0000259" key="3">
    <source>
        <dbReference type="Pfam" id="PF00561"/>
    </source>
</evidence>
<dbReference type="PANTHER" id="PTHR43798">
    <property type="entry name" value="MONOACYLGLYCEROL LIPASE"/>
    <property type="match status" value="1"/>
</dbReference>
<evidence type="ECO:0000256" key="2">
    <source>
        <dbReference type="ARBA" id="ARBA00022801"/>
    </source>
</evidence>
<reference evidence="4 5" key="1">
    <citation type="submission" date="2022-11" db="EMBL/GenBank/DDBJ databases">
        <title>Deinococcus ZS9-10, Low Temperature and Draught-tolerating, UV-resistant Bacteria from Continental Antarctica.</title>
        <authorList>
            <person name="Cheng L."/>
        </authorList>
    </citation>
    <scope>NUCLEOTIDE SEQUENCE [LARGE SCALE GENOMIC DNA]</scope>
    <source>
        <strain evidence="4 5">ZS9-10</strain>
    </source>
</reference>
<comment type="caution">
    <text evidence="4">The sequence shown here is derived from an EMBL/GenBank/DDBJ whole genome shotgun (WGS) entry which is preliminary data.</text>
</comment>
<dbReference type="SUPFAM" id="SSF53474">
    <property type="entry name" value="alpha/beta-Hydrolases"/>
    <property type="match status" value="1"/>
</dbReference>
<dbReference type="Gene3D" id="3.40.50.1820">
    <property type="entry name" value="alpha/beta hydrolase"/>
    <property type="match status" value="1"/>
</dbReference>
<dbReference type="GO" id="GO:0016787">
    <property type="term" value="F:hydrolase activity"/>
    <property type="evidence" value="ECO:0007669"/>
    <property type="project" value="UniProtKB-KW"/>
</dbReference>
<dbReference type="Pfam" id="PF00561">
    <property type="entry name" value="Abhydrolase_1"/>
    <property type="match status" value="1"/>
</dbReference>
<gene>
    <name evidence="4" type="ORF">ORD21_01805</name>
</gene>
<dbReference type="InterPro" id="IPR000073">
    <property type="entry name" value="AB_hydrolase_1"/>
</dbReference>
<evidence type="ECO:0000256" key="1">
    <source>
        <dbReference type="ARBA" id="ARBA00010088"/>
    </source>
</evidence>
<dbReference type="InterPro" id="IPR029058">
    <property type="entry name" value="AB_hydrolase_fold"/>
</dbReference>
<evidence type="ECO:0000313" key="5">
    <source>
        <dbReference type="Proteomes" id="UP001276150"/>
    </source>
</evidence>